<keyword evidence="3" id="KW-1185">Reference proteome</keyword>
<dbReference type="AlphaFoldDB" id="A0A317ZNB5"/>
<dbReference type="CDD" id="cd04869">
    <property type="entry name" value="ACT_GcvR_2"/>
    <property type="match status" value="1"/>
</dbReference>
<dbReference type="Proteomes" id="UP000247099">
    <property type="component" value="Unassembled WGS sequence"/>
</dbReference>
<evidence type="ECO:0000313" key="2">
    <source>
        <dbReference type="EMBL" id="PXA05677.1"/>
    </source>
</evidence>
<dbReference type="Pfam" id="PF01842">
    <property type="entry name" value="ACT"/>
    <property type="match status" value="1"/>
</dbReference>
<dbReference type="PANTHER" id="PTHR34875">
    <property type="entry name" value="UPF0237 PROTEIN MJ1558"/>
    <property type="match status" value="1"/>
</dbReference>
<dbReference type="PIRSF" id="PIRSF028103">
    <property type="entry name" value="GcvR"/>
    <property type="match status" value="1"/>
</dbReference>
<evidence type="ECO:0000259" key="1">
    <source>
        <dbReference type="PROSITE" id="PS51671"/>
    </source>
</evidence>
<dbReference type="GO" id="GO:0006355">
    <property type="term" value="P:regulation of DNA-templated transcription"/>
    <property type="evidence" value="ECO:0007669"/>
    <property type="project" value="InterPro"/>
</dbReference>
<dbReference type="OrthoDB" id="12860at2"/>
<name>A0A317ZNB5_9BACT</name>
<dbReference type="InterPro" id="IPR045865">
    <property type="entry name" value="ACT-like_dom_sf"/>
</dbReference>
<dbReference type="InterPro" id="IPR016867">
    <property type="entry name" value="GcvR"/>
</dbReference>
<sequence>MDSILVVTISGADRAGLVERLASVIAEHSGNWEHCRMAHLADRFVGLLQIRVSGVNQQDLESALRMIDGLDVMLAATKGEAEELTAAQPGLRLELLGSDHPGIVRDVFAALAKANVNVEELHTSTEAAPDSGGMLFRANARLAPQSDLDQQALQAALSDIAMDLMVDLKLSE</sequence>
<proteinExistence type="predicted"/>
<feature type="domain" description="ACT" evidence="1">
    <location>
        <begin position="92"/>
        <end position="172"/>
    </location>
</feature>
<dbReference type="PANTHER" id="PTHR34875:SF6">
    <property type="entry name" value="UPF0237 PROTEIN MJ1558"/>
    <property type="match status" value="1"/>
</dbReference>
<dbReference type="InterPro" id="IPR002912">
    <property type="entry name" value="ACT_dom"/>
</dbReference>
<evidence type="ECO:0000313" key="3">
    <source>
        <dbReference type="Proteomes" id="UP000247099"/>
    </source>
</evidence>
<dbReference type="InParanoid" id="A0A317ZNB5"/>
<reference evidence="2 3" key="1">
    <citation type="submission" date="2018-05" db="EMBL/GenBank/DDBJ databases">
        <title>Coraliomargarita sinensis sp. nov., isolated from a marine solar saltern.</title>
        <authorList>
            <person name="Zhou L.Y."/>
        </authorList>
    </citation>
    <scope>NUCLEOTIDE SEQUENCE [LARGE SCALE GENOMIC DNA]</scope>
    <source>
        <strain evidence="2 3">WN38</strain>
    </source>
</reference>
<comment type="caution">
    <text evidence="2">The sequence shown here is derived from an EMBL/GenBank/DDBJ whole genome shotgun (WGS) entry which is preliminary data.</text>
</comment>
<organism evidence="2 3">
    <name type="scientific">Coraliomargarita sinensis</name>
    <dbReference type="NCBI Taxonomy" id="2174842"/>
    <lineage>
        <taxon>Bacteria</taxon>
        <taxon>Pseudomonadati</taxon>
        <taxon>Verrucomicrobiota</taxon>
        <taxon>Opitutia</taxon>
        <taxon>Puniceicoccales</taxon>
        <taxon>Coraliomargaritaceae</taxon>
        <taxon>Coraliomargarita</taxon>
    </lineage>
</organism>
<dbReference type="EMBL" id="QHJQ01000001">
    <property type="protein sequence ID" value="PXA05677.1"/>
    <property type="molecule type" value="Genomic_DNA"/>
</dbReference>
<dbReference type="Gene3D" id="3.30.70.260">
    <property type="match status" value="2"/>
</dbReference>
<gene>
    <name evidence="2" type="ORF">DDZ13_02050</name>
</gene>
<dbReference type="RefSeq" id="WP_110129755.1">
    <property type="nucleotide sequence ID" value="NZ_QHJQ01000001.1"/>
</dbReference>
<accession>A0A317ZNB5</accession>
<dbReference type="Pfam" id="PF13740">
    <property type="entry name" value="ACT_6"/>
    <property type="match status" value="1"/>
</dbReference>
<dbReference type="PROSITE" id="PS51671">
    <property type="entry name" value="ACT"/>
    <property type="match status" value="1"/>
</dbReference>
<dbReference type="SUPFAM" id="SSF55021">
    <property type="entry name" value="ACT-like"/>
    <property type="match status" value="2"/>
</dbReference>
<protein>
    <submittedName>
        <fullName evidence="2">Glycine cleavage system protein R</fullName>
    </submittedName>
</protein>
<dbReference type="InterPro" id="IPR050990">
    <property type="entry name" value="UPF0237/GcvR_regulator"/>
</dbReference>